<dbReference type="InterPro" id="IPR036770">
    <property type="entry name" value="Ankyrin_rpt-contain_sf"/>
</dbReference>
<evidence type="ECO:0000313" key="1">
    <source>
        <dbReference type="EMBL" id="KAK9801399.1"/>
    </source>
</evidence>
<keyword evidence="2" id="KW-1185">Reference proteome</keyword>
<protein>
    <submittedName>
        <fullName evidence="1">Uncharacterized protein</fullName>
    </submittedName>
</protein>
<organism evidence="1 2">
    <name type="scientific">Symbiochloris irregularis</name>
    <dbReference type="NCBI Taxonomy" id="706552"/>
    <lineage>
        <taxon>Eukaryota</taxon>
        <taxon>Viridiplantae</taxon>
        <taxon>Chlorophyta</taxon>
        <taxon>core chlorophytes</taxon>
        <taxon>Trebouxiophyceae</taxon>
        <taxon>Trebouxiales</taxon>
        <taxon>Trebouxiaceae</taxon>
        <taxon>Symbiochloris</taxon>
    </lineage>
</organism>
<dbReference type="Gene3D" id="1.25.40.20">
    <property type="entry name" value="Ankyrin repeat-containing domain"/>
    <property type="match status" value="1"/>
</dbReference>
<name>A0AAW1P0U8_9CHLO</name>
<evidence type="ECO:0000313" key="2">
    <source>
        <dbReference type="Proteomes" id="UP001465755"/>
    </source>
</evidence>
<accession>A0AAW1P0U8</accession>
<proteinExistence type="predicted"/>
<gene>
    <name evidence="1" type="ORF">WJX73_006293</name>
</gene>
<comment type="caution">
    <text evidence="1">The sequence shown here is derived from an EMBL/GenBank/DDBJ whole genome shotgun (WGS) entry which is preliminary data.</text>
</comment>
<dbReference type="EMBL" id="JALJOQ010000076">
    <property type="protein sequence ID" value="KAK9801399.1"/>
    <property type="molecule type" value="Genomic_DNA"/>
</dbReference>
<reference evidence="1 2" key="1">
    <citation type="journal article" date="2024" name="Nat. Commun.">
        <title>Phylogenomics reveals the evolutionary origins of lichenization in chlorophyte algae.</title>
        <authorList>
            <person name="Puginier C."/>
            <person name="Libourel C."/>
            <person name="Otte J."/>
            <person name="Skaloud P."/>
            <person name="Haon M."/>
            <person name="Grisel S."/>
            <person name="Petersen M."/>
            <person name="Berrin J.G."/>
            <person name="Delaux P.M."/>
            <person name="Dal Grande F."/>
            <person name="Keller J."/>
        </authorList>
    </citation>
    <scope>NUCLEOTIDE SEQUENCE [LARGE SCALE GENOMIC DNA]</scope>
    <source>
        <strain evidence="1 2">SAG 2036</strain>
    </source>
</reference>
<dbReference type="AlphaFoldDB" id="A0AAW1P0U8"/>
<dbReference type="Proteomes" id="UP001465755">
    <property type="component" value="Unassembled WGS sequence"/>
</dbReference>
<sequence length="297" mass="32787">MGTRSQAAEVVGDPMRKKRRVGDDAAVLAAAEDAAAQVNEAADQAAEEAEYLAQMSLGLLEDFCANPRTRLNPPAMDVILEDDYAERVIHLAQDAINAGHDKGAIYQVLESMYECTDDVIPPQLKKQLMPAQNPDDLLHRLMEQDYPPDAKLPVEEEDRVGDSLPELLERATPNIQDDMGNTVLHVLLERALGGQYFPDDSIAAFAASYGRGYSPYHWRERQQYLQAACRLLVDAGWSLDLPNEMGRTPEQMLQAGQRGVGQLAVACSAILRYAGRYTCSVTWESLLQVWEGGPLVT</sequence>